<gene>
    <name evidence="1" type="ORF">A2264_02890</name>
</gene>
<protein>
    <submittedName>
        <fullName evidence="1">Uncharacterized protein</fullName>
    </submittedName>
</protein>
<evidence type="ECO:0000313" key="2">
    <source>
        <dbReference type="Proteomes" id="UP000176614"/>
    </source>
</evidence>
<dbReference type="EMBL" id="MEVT01000007">
    <property type="protein sequence ID" value="OGC63304.1"/>
    <property type="molecule type" value="Genomic_DNA"/>
</dbReference>
<reference evidence="1 2" key="1">
    <citation type="journal article" date="2016" name="Nat. Commun.">
        <title>Thousands of microbial genomes shed light on interconnected biogeochemical processes in an aquifer system.</title>
        <authorList>
            <person name="Anantharaman K."/>
            <person name="Brown C.T."/>
            <person name="Hug L.A."/>
            <person name="Sharon I."/>
            <person name="Castelle C.J."/>
            <person name="Probst A.J."/>
            <person name="Thomas B.C."/>
            <person name="Singh A."/>
            <person name="Wilkins M.J."/>
            <person name="Karaoz U."/>
            <person name="Brodie E.L."/>
            <person name="Williams K.H."/>
            <person name="Hubbard S.S."/>
            <person name="Banfield J.F."/>
        </authorList>
    </citation>
    <scope>NUCLEOTIDE SEQUENCE [LARGE SCALE GENOMIC DNA]</scope>
</reference>
<dbReference type="Proteomes" id="UP000176614">
    <property type="component" value="Unassembled WGS sequence"/>
</dbReference>
<evidence type="ECO:0000313" key="1">
    <source>
        <dbReference type="EMBL" id="OGC63304.1"/>
    </source>
</evidence>
<comment type="caution">
    <text evidence="1">The sequence shown here is derived from an EMBL/GenBank/DDBJ whole genome shotgun (WGS) entry which is preliminary data.</text>
</comment>
<accession>A0A1F4W1L6</accession>
<name>A0A1F4W1L6_UNCKA</name>
<dbReference type="AlphaFoldDB" id="A0A1F4W1L6"/>
<organism evidence="1 2">
    <name type="scientific">candidate division WWE3 bacterium RIFOXYA2_FULL_46_9</name>
    <dbReference type="NCBI Taxonomy" id="1802636"/>
    <lineage>
        <taxon>Bacteria</taxon>
        <taxon>Katanobacteria</taxon>
    </lineage>
</organism>
<proteinExistence type="predicted"/>
<sequence>MKGEYCPQCGIMMVPVGHIMCEGERCIEYECSFCKDSFALYCGIFVYIEVDEDTKSPKSKSVGALFLKSMLQ</sequence>